<reference evidence="1" key="1">
    <citation type="submission" date="2023-10" db="EMBL/GenBank/DDBJ databases">
        <authorList>
            <person name="Domelevo Entfellner J.-B."/>
        </authorList>
    </citation>
    <scope>NUCLEOTIDE SEQUENCE</scope>
</reference>
<keyword evidence="2" id="KW-1185">Reference proteome</keyword>
<protein>
    <submittedName>
        <fullName evidence="1">Uncharacterized protein</fullName>
    </submittedName>
</protein>
<accession>A0AA86T3A9</accession>
<dbReference type="AlphaFoldDB" id="A0AA86T3A9"/>
<evidence type="ECO:0000313" key="1">
    <source>
        <dbReference type="EMBL" id="CAJ1964990.1"/>
    </source>
</evidence>
<proteinExistence type="predicted"/>
<gene>
    <name evidence="1" type="ORF">AYBTSS11_LOCUS20607</name>
</gene>
<sequence length="65" mass="7215">MEVMQQGGHNFKILYIGTNINDFAGLIAEGKKASPSTGILREKFDQIVLVLKSSLSFYEEGTQNH</sequence>
<name>A0AA86T3A9_9FABA</name>
<evidence type="ECO:0000313" key="2">
    <source>
        <dbReference type="Proteomes" id="UP001189624"/>
    </source>
</evidence>
<dbReference type="EMBL" id="OY731403">
    <property type="protein sequence ID" value="CAJ1964990.1"/>
    <property type="molecule type" value="Genomic_DNA"/>
</dbReference>
<dbReference type="Gramene" id="rna-AYBTSS11_LOCUS20607">
    <property type="protein sequence ID" value="CAJ1964990.1"/>
    <property type="gene ID" value="gene-AYBTSS11_LOCUS20607"/>
</dbReference>
<dbReference type="Proteomes" id="UP001189624">
    <property type="component" value="Chromosome 6"/>
</dbReference>
<organism evidence="1 2">
    <name type="scientific">Sphenostylis stenocarpa</name>
    <dbReference type="NCBI Taxonomy" id="92480"/>
    <lineage>
        <taxon>Eukaryota</taxon>
        <taxon>Viridiplantae</taxon>
        <taxon>Streptophyta</taxon>
        <taxon>Embryophyta</taxon>
        <taxon>Tracheophyta</taxon>
        <taxon>Spermatophyta</taxon>
        <taxon>Magnoliopsida</taxon>
        <taxon>eudicotyledons</taxon>
        <taxon>Gunneridae</taxon>
        <taxon>Pentapetalae</taxon>
        <taxon>rosids</taxon>
        <taxon>fabids</taxon>
        <taxon>Fabales</taxon>
        <taxon>Fabaceae</taxon>
        <taxon>Papilionoideae</taxon>
        <taxon>50 kb inversion clade</taxon>
        <taxon>NPAAA clade</taxon>
        <taxon>indigoferoid/millettioid clade</taxon>
        <taxon>Phaseoleae</taxon>
        <taxon>Sphenostylis</taxon>
    </lineage>
</organism>